<comment type="caution">
    <text evidence="1">The sequence shown here is derived from an EMBL/GenBank/DDBJ whole genome shotgun (WGS) entry which is preliminary data.</text>
</comment>
<proteinExistence type="predicted"/>
<evidence type="ECO:0000313" key="1">
    <source>
        <dbReference type="EMBL" id="KAK3250527.1"/>
    </source>
</evidence>
<protein>
    <submittedName>
        <fullName evidence="1">Uncharacterized protein</fullName>
    </submittedName>
</protein>
<dbReference type="Proteomes" id="UP001190700">
    <property type="component" value="Unassembled WGS sequence"/>
</dbReference>
<name>A0AAE0CB02_9CHLO</name>
<organism evidence="1 2">
    <name type="scientific">Cymbomonas tetramitiformis</name>
    <dbReference type="NCBI Taxonomy" id="36881"/>
    <lineage>
        <taxon>Eukaryota</taxon>
        <taxon>Viridiplantae</taxon>
        <taxon>Chlorophyta</taxon>
        <taxon>Pyramimonadophyceae</taxon>
        <taxon>Pyramimonadales</taxon>
        <taxon>Pyramimonadaceae</taxon>
        <taxon>Cymbomonas</taxon>
    </lineage>
</organism>
<dbReference type="EMBL" id="LGRX02026650">
    <property type="protein sequence ID" value="KAK3250527.1"/>
    <property type="molecule type" value="Genomic_DNA"/>
</dbReference>
<dbReference type="AlphaFoldDB" id="A0AAE0CB02"/>
<gene>
    <name evidence="1" type="ORF">CYMTET_40094</name>
</gene>
<keyword evidence="2" id="KW-1185">Reference proteome</keyword>
<reference evidence="1 2" key="1">
    <citation type="journal article" date="2015" name="Genome Biol. Evol.">
        <title>Comparative Genomics of a Bacterivorous Green Alga Reveals Evolutionary Causalities and Consequences of Phago-Mixotrophic Mode of Nutrition.</title>
        <authorList>
            <person name="Burns J.A."/>
            <person name="Paasch A."/>
            <person name="Narechania A."/>
            <person name="Kim E."/>
        </authorList>
    </citation>
    <scope>NUCLEOTIDE SEQUENCE [LARGE SCALE GENOMIC DNA]</scope>
    <source>
        <strain evidence="1 2">PLY_AMNH</strain>
    </source>
</reference>
<sequence>MMNFKNDIALVVSSLGQGYKLRAPRRPKPAFGSGRVLTSCGHLGVRSLPSARELGLYEGHPFKGICHPGQFIAESVLTATVPDWGRVSTLHVSMSASGACSTSPHGVEMNNAEVDMVLVPGKDSDFGILPGSVFIQ</sequence>
<accession>A0AAE0CB02</accession>
<evidence type="ECO:0000313" key="2">
    <source>
        <dbReference type="Proteomes" id="UP001190700"/>
    </source>
</evidence>